<accession>A0A846QUY7</accession>
<keyword evidence="9" id="KW-1185">Reference proteome</keyword>
<gene>
    <name evidence="8" type="ORF">GGQ74_002132</name>
</gene>
<evidence type="ECO:0000313" key="9">
    <source>
        <dbReference type="Proteomes" id="UP000580856"/>
    </source>
</evidence>
<dbReference type="EMBL" id="JAATJA010000002">
    <property type="protein sequence ID" value="NJB68459.1"/>
    <property type="molecule type" value="Genomic_DNA"/>
</dbReference>
<evidence type="ECO:0000256" key="5">
    <source>
        <dbReference type="RuleBase" id="RU362076"/>
    </source>
</evidence>
<evidence type="ECO:0000313" key="8">
    <source>
        <dbReference type="EMBL" id="NJB68459.1"/>
    </source>
</evidence>
<dbReference type="Pfam" id="PF03963">
    <property type="entry name" value="FlgD"/>
    <property type="match status" value="1"/>
</dbReference>
<evidence type="ECO:0000256" key="2">
    <source>
        <dbReference type="ARBA" id="ARBA00016013"/>
    </source>
</evidence>
<evidence type="ECO:0000256" key="1">
    <source>
        <dbReference type="ARBA" id="ARBA00010577"/>
    </source>
</evidence>
<feature type="domain" description="FlgD Tudor-like" evidence="7">
    <location>
        <begin position="88"/>
        <end position="221"/>
    </location>
</feature>
<sequence>MQTYDAGNIIGRAEKELYDTRKFTGKSELDKEDFLTLLVAQLQHQDPLNPMDDKEFTSQLAEFSNLEQLTAINKGVASLSQQTIHQEMVNASNFIGKEVRALGDNLSIREDGSVSQLFYALKSEAQKVYMNIFDKDSNIIRTIQLGSQAAGEHDFQWDGKDWRGNALPEGLYYVALAAEGKDGEAILTQTEVSGLVEGVQYANGQNYLRLSDGRVVAFNFVKEVVKASAGNETEQDAPTEE</sequence>
<name>A0A846QUY7_9BACT</name>
<evidence type="ECO:0000259" key="6">
    <source>
        <dbReference type="Pfam" id="PF13860"/>
    </source>
</evidence>
<comment type="similarity">
    <text evidence="1 5">Belongs to the FlgD family.</text>
</comment>
<organism evidence="8 9">
    <name type="scientific">Desulfobaculum xiamenense</name>
    <dbReference type="NCBI Taxonomy" id="995050"/>
    <lineage>
        <taxon>Bacteria</taxon>
        <taxon>Pseudomonadati</taxon>
        <taxon>Thermodesulfobacteriota</taxon>
        <taxon>Desulfovibrionia</taxon>
        <taxon>Desulfovibrionales</taxon>
        <taxon>Desulfovibrionaceae</taxon>
        <taxon>Desulfobaculum</taxon>
    </lineage>
</organism>
<dbReference type="Pfam" id="PF13861">
    <property type="entry name" value="FLgD_tudor"/>
    <property type="match status" value="1"/>
</dbReference>
<dbReference type="InterPro" id="IPR005648">
    <property type="entry name" value="FlgD"/>
</dbReference>
<keyword evidence="8" id="KW-0969">Cilium</keyword>
<reference evidence="8 9" key="1">
    <citation type="submission" date="2020-03" db="EMBL/GenBank/DDBJ databases">
        <title>Genomic Encyclopedia of Type Strains, Phase IV (KMG-IV): sequencing the most valuable type-strain genomes for metagenomic binning, comparative biology and taxonomic classification.</title>
        <authorList>
            <person name="Goeker M."/>
        </authorList>
    </citation>
    <scope>NUCLEOTIDE SEQUENCE [LARGE SCALE GENOMIC DNA]</scope>
    <source>
        <strain evidence="8 9">DSM 24233</strain>
    </source>
</reference>
<dbReference type="RefSeq" id="WP_167941525.1">
    <property type="nucleotide sequence ID" value="NZ_JAATJA010000002.1"/>
</dbReference>
<proteinExistence type="inferred from homology"/>
<dbReference type="InterPro" id="IPR025965">
    <property type="entry name" value="FlgD/Vpr_Ig-like"/>
</dbReference>
<dbReference type="Proteomes" id="UP000580856">
    <property type="component" value="Unassembled WGS sequence"/>
</dbReference>
<comment type="caution">
    <text evidence="8">The sequence shown here is derived from an EMBL/GenBank/DDBJ whole genome shotgun (WGS) entry which is preliminary data.</text>
</comment>
<keyword evidence="8" id="KW-0966">Cell projection</keyword>
<dbReference type="Gene3D" id="2.60.40.4070">
    <property type="match status" value="1"/>
</dbReference>
<keyword evidence="3 5" id="KW-1005">Bacterial flagellum biogenesis</keyword>
<evidence type="ECO:0000256" key="4">
    <source>
        <dbReference type="ARBA" id="ARBA00024746"/>
    </source>
</evidence>
<keyword evidence="8" id="KW-0282">Flagellum</keyword>
<dbReference type="InterPro" id="IPR025963">
    <property type="entry name" value="FLgD_Tudor"/>
</dbReference>
<dbReference type="Gene3D" id="2.30.30.910">
    <property type="match status" value="1"/>
</dbReference>
<feature type="domain" description="FlgD/Vpr Ig-like" evidence="6">
    <location>
        <begin position="104"/>
        <end position="180"/>
    </location>
</feature>
<dbReference type="Pfam" id="PF13860">
    <property type="entry name" value="FlgD_ig"/>
    <property type="match status" value="1"/>
</dbReference>
<evidence type="ECO:0000256" key="3">
    <source>
        <dbReference type="ARBA" id="ARBA00022795"/>
    </source>
</evidence>
<evidence type="ECO:0000259" key="7">
    <source>
        <dbReference type="Pfam" id="PF13861"/>
    </source>
</evidence>
<comment type="function">
    <text evidence="4 5">Required for flagellar hook formation. May act as a scaffolding protein.</text>
</comment>
<protein>
    <recommendedName>
        <fullName evidence="2 5">Basal-body rod modification protein FlgD</fullName>
    </recommendedName>
</protein>
<dbReference type="AlphaFoldDB" id="A0A846QUY7"/>
<dbReference type="GO" id="GO:0044781">
    <property type="term" value="P:bacterial-type flagellum organization"/>
    <property type="evidence" value="ECO:0007669"/>
    <property type="project" value="UniProtKB-UniRule"/>
</dbReference>